<feature type="chain" id="PRO_5045561829" description="TIGR02301 family protein" evidence="1">
    <location>
        <begin position="25"/>
        <end position="227"/>
    </location>
</feature>
<feature type="signal peptide" evidence="1">
    <location>
        <begin position="1"/>
        <end position="24"/>
    </location>
</feature>
<sequence>MRVLRILAVAVAAITALGATPASAQFFLKPVDLSGPRVTGAEPGMVGQILPQATQAELDAALVWNLRAALNVAALQCNFEPTLLTLDYYNSMLKDHDEELDRAYKTLGDYFIRTSENKKKGITAFDQYGTRIYSGFSTVGGQLSFCQTAADIGRQVLFSPRGSLDKIAHDRMYELRRSLLAWGDQAYRGYFALALPRLPNFNEDCWDDGEYRSRRCGDFFASTGKSG</sequence>
<comment type="caution">
    <text evidence="2">The sequence shown here is derived from an EMBL/GenBank/DDBJ whole genome shotgun (WGS) entry which is preliminary data.</text>
</comment>
<proteinExistence type="predicted"/>
<keyword evidence="1" id="KW-0732">Signal</keyword>
<dbReference type="Proteomes" id="UP001197214">
    <property type="component" value="Unassembled WGS sequence"/>
</dbReference>
<evidence type="ECO:0000256" key="1">
    <source>
        <dbReference type="SAM" id="SignalP"/>
    </source>
</evidence>
<gene>
    <name evidence="2" type="ORF">KY084_02905</name>
</gene>
<accession>A0ABS6XIU6</accession>
<evidence type="ECO:0000313" key="3">
    <source>
        <dbReference type="Proteomes" id="UP001197214"/>
    </source>
</evidence>
<reference evidence="2 3" key="1">
    <citation type="submission" date="2021-07" db="EMBL/GenBank/DDBJ databases">
        <title>Stakelama flava sp. nov., a novel endophytic bacterium isolated from branch of Kandelia candel.</title>
        <authorList>
            <person name="Tuo L."/>
        </authorList>
    </citation>
    <scope>NUCLEOTIDE SEQUENCE [LARGE SCALE GENOMIC DNA]</scope>
    <source>
        <strain evidence="2 3">CBK3Z-3</strain>
    </source>
</reference>
<evidence type="ECO:0008006" key="4">
    <source>
        <dbReference type="Google" id="ProtNLM"/>
    </source>
</evidence>
<keyword evidence="3" id="KW-1185">Reference proteome</keyword>
<name>A0ABS6XIU6_9SPHN</name>
<evidence type="ECO:0000313" key="2">
    <source>
        <dbReference type="EMBL" id="MBW4329824.1"/>
    </source>
</evidence>
<dbReference type="EMBL" id="JAHWZX010000002">
    <property type="protein sequence ID" value="MBW4329824.1"/>
    <property type="molecule type" value="Genomic_DNA"/>
</dbReference>
<protein>
    <recommendedName>
        <fullName evidence="4">TIGR02301 family protein</fullName>
    </recommendedName>
</protein>
<organism evidence="2 3">
    <name type="scientific">Stakelama flava</name>
    <dbReference type="NCBI Taxonomy" id="2860338"/>
    <lineage>
        <taxon>Bacteria</taxon>
        <taxon>Pseudomonadati</taxon>
        <taxon>Pseudomonadota</taxon>
        <taxon>Alphaproteobacteria</taxon>
        <taxon>Sphingomonadales</taxon>
        <taxon>Sphingomonadaceae</taxon>
        <taxon>Stakelama</taxon>
    </lineage>
</organism>